<dbReference type="Proteomes" id="UP000025061">
    <property type="component" value="Unassembled WGS sequence"/>
</dbReference>
<evidence type="ECO:0000256" key="9">
    <source>
        <dbReference type="ARBA" id="ARBA00023136"/>
    </source>
</evidence>
<keyword evidence="6 12" id="KW-0812">Transmembrane</keyword>
<evidence type="ECO:0000313" key="14">
    <source>
        <dbReference type="Proteomes" id="UP000025061"/>
    </source>
</evidence>
<protein>
    <recommendedName>
        <fullName evidence="4">Probable alginate O-acetylase AlgI</fullName>
    </recommendedName>
    <alternativeName>
        <fullName evidence="10">Alginate biosynthesis protein AlgI</fullName>
    </alternativeName>
</protein>
<feature type="transmembrane region" description="Helical" evidence="12">
    <location>
        <begin position="426"/>
        <end position="442"/>
    </location>
</feature>
<evidence type="ECO:0000256" key="6">
    <source>
        <dbReference type="ARBA" id="ARBA00022692"/>
    </source>
</evidence>
<reference evidence="13 14" key="1">
    <citation type="submission" date="2013-04" db="EMBL/GenBank/DDBJ databases">
        <title>Hyphomonas hirschiana VP5 Genome Sequencing.</title>
        <authorList>
            <person name="Lai Q."/>
            <person name="Shao Z."/>
        </authorList>
    </citation>
    <scope>NUCLEOTIDE SEQUENCE [LARGE SCALE GENOMIC DNA]</scope>
    <source>
        <strain evidence="13 14">VP5</strain>
    </source>
</reference>
<evidence type="ECO:0000256" key="1">
    <source>
        <dbReference type="ARBA" id="ARBA00004651"/>
    </source>
</evidence>
<evidence type="ECO:0000256" key="4">
    <source>
        <dbReference type="ARBA" id="ARBA00016084"/>
    </source>
</evidence>
<dbReference type="PIRSF" id="PIRSF500217">
    <property type="entry name" value="AlgI"/>
    <property type="match status" value="1"/>
</dbReference>
<dbReference type="PANTHER" id="PTHR13285:SF18">
    <property type="entry name" value="PROTEIN-CYSTEINE N-PALMITOYLTRANSFERASE RASP"/>
    <property type="match status" value="1"/>
</dbReference>
<dbReference type="InterPro" id="IPR024194">
    <property type="entry name" value="Ac/AlaTfrase_AlgI/DltB"/>
</dbReference>
<keyword evidence="11" id="KW-0808">Transferase</keyword>
<dbReference type="InterPro" id="IPR051085">
    <property type="entry name" value="MB_O-acyltransferase"/>
</dbReference>
<evidence type="ECO:0000256" key="10">
    <source>
        <dbReference type="ARBA" id="ARBA00031030"/>
    </source>
</evidence>
<evidence type="ECO:0000256" key="7">
    <source>
        <dbReference type="ARBA" id="ARBA00022841"/>
    </source>
</evidence>
<sequence length="489" mass="56017">MAFVSVQFAVFLLAVITVHFLLPQRARWIWLLAASLFFYGLAEPVFLIQILAATCLSFWLAQRIEAAPDKKAKQPIMALGVVALTANLVVFKYTPFLNETLRSILGMANVTYPVPELQWLLPIGISFYTFQLISYLVDVFRGQQKAERQFGVFALYVTFFPKLVAGPIERAKSLLPQIHANPAFNRTDALLGLQLILWGFFKKVFVADRIAPFVNAIYDNPEAANGVQIMFATWLYAFQLYCDFSGYTDIALGIGLIFGYRLTQNFNRPYFATSIQDFWKRWHISLTSWLTDYIYTPLTRQRTFKIKLFNLMLYAMFITFVVSGLWHGAAWTYVVWGALHGGYIVVSLLLQKRWNNFARAMKLNDRPNFYRALKISVTFSLVCFAYIFFRAANMGDALHMVASLGTGWGDFKANMLSVVGDYRNEFFLAMLGIAVVMGAEILQDRLDMRKAIEARPVWMRWSLYYAGTLAVVMLGAFYGSQTDFIYFRF</sequence>
<dbReference type="GO" id="GO:0016746">
    <property type="term" value="F:acyltransferase activity"/>
    <property type="evidence" value="ECO:0007669"/>
    <property type="project" value="UniProtKB-KW"/>
</dbReference>
<organism evidence="13 14">
    <name type="scientific">Hyphomonas hirschiana VP5</name>
    <dbReference type="NCBI Taxonomy" id="1280951"/>
    <lineage>
        <taxon>Bacteria</taxon>
        <taxon>Pseudomonadati</taxon>
        <taxon>Pseudomonadota</taxon>
        <taxon>Alphaproteobacteria</taxon>
        <taxon>Hyphomonadales</taxon>
        <taxon>Hyphomonadaceae</taxon>
        <taxon>Hyphomonas</taxon>
    </lineage>
</organism>
<dbReference type="PIRSF" id="PIRSF016636">
    <property type="entry name" value="AlgI_DltB"/>
    <property type="match status" value="1"/>
</dbReference>
<evidence type="ECO:0000256" key="3">
    <source>
        <dbReference type="ARBA" id="ARBA00010323"/>
    </source>
</evidence>
<comment type="caution">
    <text evidence="13">The sequence shown here is derived from an EMBL/GenBank/DDBJ whole genome shotgun (WGS) entry which is preliminary data.</text>
</comment>
<accession>A0A059FAA6</accession>
<dbReference type="InterPro" id="IPR004299">
    <property type="entry name" value="MBOAT_fam"/>
</dbReference>
<dbReference type="PANTHER" id="PTHR13285">
    <property type="entry name" value="ACYLTRANSFERASE"/>
    <property type="match status" value="1"/>
</dbReference>
<proteinExistence type="inferred from homology"/>
<feature type="transmembrane region" description="Helical" evidence="12">
    <location>
        <begin position="76"/>
        <end position="97"/>
    </location>
</feature>
<keyword evidence="8 12" id="KW-1133">Transmembrane helix</keyword>
<comment type="similarity">
    <text evidence="3 11">Belongs to the membrane-bound acyltransferase family.</text>
</comment>
<evidence type="ECO:0000256" key="8">
    <source>
        <dbReference type="ARBA" id="ARBA00022989"/>
    </source>
</evidence>
<feature type="transmembrane region" description="Helical" evidence="12">
    <location>
        <begin position="117"/>
        <end position="137"/>
    </location>
</feature>
<evidence type="ECO:0000256" key="5">
    <source>
        <dbReference type="ARBA" id="ARBA00022475"/>
    </source>
</evidence>
<comment type="pathway">
    <text evidence="2">Glycan biosynthesis; alginate biosynthesis.</text>
</comment>
<dbReference type="EMBL" id="ARYI01000018">
    <property type="protein sequence ID" value="KCZ87534.1"/>
    <property type="molecule type" value="Genomic_DNA"/>
</dbReference>
<dbReference type="OrthoDB" id="139172at2"/>
<dbReference type="PATRIC" id="fig|1280951.3.peg.3194"/>
<dbReference type="AlphaFoldDB" id="A0A059FAA6"/>
<dbReference type="RefSeq" id="WP_011647069.1">
    <property type="nucleotide sequence ID" value="NZ_ARYI01000018.1"/>
</dbReference>
<feature type="transmembrane region" description="Helical" evidence="12">
    <location>
        <begin position="372"/>
        <end position="389"/>
    </location>
</feature>
<dbReference type="Pfam" id="PF03062">
    <property type="entry name" value="MBOAT"/>
    <property type="match status" value="1"/>
</dbReference>
<comment type="subcellular location">
    <subcellularLocation>
        <location evidence="1">Cell membrane</location>
        <topology evidence="1">Multi-pass membrane protein</topology>
    </subcellularLocation>
</comment>
<dbReference type="InterPro" id="IPR028362">
    <property type="entry name" value="AlgI"/>
</dbReference>
<keyword evidence="9 11" id="KW-0472">Membrane</keyword>
<dbReference type="GO" id="GO:0005886">
    <property type="term" value="C:plasma membrane"/>
    <property type="evidence" value="ECO:0007669"/>
    <property type="project" value="UniProtKB-SubCell"/>
</dbReference>
<name>A0A059FAA6_9PROT</name>
<keyword evidence="5 11" id="KW-1003">Cell membrane</keyword>
<evidence type="ECO:0000256" key="12">
    <source>
        <dbReference type="SAM" id="Phobius"/>
    </source>
</evidence>
<gene>
    <name evidence="13" type="ORF">HHI_15833</name>
</gene>
<feature type="transmembrane region" description="Helical" evidence="12">
    <location>
        <begin position="27"/>
        <end position="60"/>
    </location>
</feature>
<feature type="transmembrane region" description="Helical" evidence="12">
    <location>
        <begin position="308"/>
        <end position="327"/>
    </location>
</feature>
<evidence type="ECO:0000256" key="11">
    <source>
        <dbReference type="PIRNR" id="PIRNR016636"/>
    </source>
</evidence>
<feature type="transmembrane region" description="Helical" evidence="12">
    <location>
        <begin position="333"/>
        <end position="351"/>
    </location>
</feature>
<keyword evidence="7" id="KW-0016">Alginate biosynthesis</keyword>
<keyword evidence="11" id="KW-0012">Acyltransferase</keyword>
<dbReference type="GO" id="GO:0042121">
    <property type="term" value="P:alginic acid biosynthetic process"/>
    <property type="evidence" value="ECO:0007669"/>
    <property type="project" value="UniProtKB-KW"/>
</dbReference>
<keyword evidence="14" id="KW-1185">Reference proteome</keyword>
<evidence type="ECO:0000313" key="13">
    <source>
        <dbReference type="EMBL" id="KCZ87534.1"/>
    </source>
</evidence>
<evidence type="ECO:0000256" key="2">
    <source>
        <dbReference type="ARBA" id="ARBA00005182"/>
    </source>
</evidence>
<feature type="transmembrane region" description="Helical" evidence="12">
    <location>
        <begin position="463"/>
        <end position="480"/>
    </location>
</feature>